<dbReference type="Pfam" id="PF00682">
    <property type="entry name" value="HMGL-like"/>
    <property type="match status" value="1"/>
</dbReference>
<dbReference type="PROSITE" id="PS00815">
    <property type="entry name" value="AIPM_HOMOCIT_SYNTH_1"/>
    <property type="match status" value="1"/>
</dbReference>
<evidence type="ECO:0000256" key="2">
    <source>
        <dbReference type="ARBA" id="ARBA00009396"/>
    </source>
</evidence>
<evidence type="ECO:0000259" key="13">
    <source>
        <dbReference type="PROSITE" id="PS50991"/>
    </source>
</evidence>
<evidence type="ECO:0000256" key="12">
    <source>
        <dbReference type="HAMAP-Rule" id="MF_01025"/>
    </source>
</evidence>
<dbReference type="InterPro" id="IPR059216">
    <property type="entry name" value="LeuA_carph_isopro_dom"/>
</dbReference>
<feature type="binding site" evidence="12">
    <location>
        <position position="287"/>
    </location>
    <ligand>
        <name>Mn(2+)</name>
        <dbReference type="ChEBI" id="CHEBI:29035"/>
    </ligand>
</feature>
<dbReference type="InterPro" id="IPR013785">
    <property type="entry name" value="Aldolase_TIM"/>
</dbReference>
<evidence type="ECO:0000256" key="5">
    <source>
        <dbReference type="ARBA" id="ARBA00022430"/>
    </source>
</evidence>
<feature type="binding site" evidence="12">
    <location>
        <position position="97"/>
    </location>
    <ligand>
        <name>Mn(2+)</name>
        <dbReference type="ChEBI" id="CHEBI:29035"/>
    </ligand>
</feature>
<evidence type="ECO:0000256" key="8">
    <source>
        <dbReference type="ARBA" id="ARBA00022723"/>
    </source>
</evidence>
<dbReference type="Proteomes" id="UP000310016">
    <property type="component" value="Unassembled WGS sequence"/>
</dbReference>
<dbReference type="Gene3D" id="3.30.160.270">
    <property type="match status" value="1"/>
</dbReference>
<keyword evidence="15" id="KW-1185">Reference proteome</keyword>
<dbReference type="SUPFAM" id="SSF51569">
    <property type="entry name" value="Aldolase"/>
    <property type="match status" value="1"/>
</dbReference>
<keyword evidence="5 12" id="KW-0432">Leucine biosynthesis</keyword>
<evidence type="ECO:0000313" key="14">
    <source>
        <dbReference type="EMBL" id="TJZ71728.1"/>
    </source>
</evidence>
<dbReference type="EMBL" id="SUMF01000016">
    <property type="protein sequence ID" value="TJZ71728.1"/>
    <property type="molecule type" value="Genomic_DNA"/>
</dbReference>
<evidence type="ECO:0000256" key="9">
    <source>
        <dbReference type="ARBA" id="ARBA00023211"/>
    </source>
</evidence>
<keyword evidence="9 12" id="KW-0464">Manganese</keyword>
<keyword evidence="6 12" id="KW-0028">Amino-acid biosynthesis</keyword>
<evidence type="ECO:0000256" key="4">
    <source>
        <dbReference type="ARBA" id="ARBA00018198"/>
    </source>
</evidence>
<dbReference type="HAMAP" id="MF_01025">
    <property type="entry name" value="LeuA_type1"/>
    <property type="match status" value="1"/>
</dbReference>
<dbReference type="FunFam" id="3.30.160.270:FF:000003">
    <property type="entry name" value="2-isopropylmalate synthase"/>
    <property type="match status" value="1"/>
</dbReference>
<dbReference type="Pfam" id="PF22617">
    <property type="entry name" value="HCS_D2"/>
    <property type="match status" value="1"/>
</dbReference>
<comment type="pathway">
    <text evidence="1 12">Amino-acid biosynthesis; L-leucine biosynthesis; L-leucine from 3-methyl-2-oxobutanoate: step 1/4.</text>
</comment>
<dbReference type="InterPro" id="IPR002034">
    <property type="entry name" value="AIPM/Hcit_synth_CS"/>
</dbReference>
<keyword evidence="12" id="KW-0963">Cytoplasm</keyword>
<dbReference type="PANTHER" id="PTHR10277:SF9">
    <property type="entry name" value="2-ISOPROPYLMALATE SYNTHASE 1, CHLOROPLASTIC-RELATED"/>
    <property type="match status" value="1"/>
</dbReference>
<evidence type="ECO:0000256" key="10">
    <source>
        <dbReference type="ARBA" id="ARBA00023304"/>
    </source>
</evidence>
<dbReference type="RefSeq" id="WP_136773976.1">
    <property type="nucleotide sequence ID" value="NZ_CP156074.1"/>
</dbReference>
<evidence type="ECO:0000256" key="1">
    <source>
        <dbReference type="ARBA" id="ARBA00004689"/>
    </source>
</evidence>
<dbReference type="NCBIfam" id="TIGR00973">
    <property type="entry name" value="leuA_bact"/>
    <property type="match status" value="1"/>
</dbReference>
<comment type="catalytic activity">
    <reaction evidence="12">
        <text>3-methyl-2-oxobutanoate + acetyl-CoA + H2O = (2S)-2-isopropylmalate + CoA + H(+)</text>
        <dbReference type="Rhea" id="RHEA:21524"/>
        <dbReference type="ChEBI" id="CHEBI:1178"/>
        <dbReference type="ChEBI" id="CHEBI:11851"/>
        <dbReference type="ChEBI" id="CHEBI:15377"/>
        <dbReference type="ChEBI" id="CHEBI:15378"/>
        <dbReference type="ChEBI" id="CHEBI:57287"/>
        <dbReference type="ChEBI" id="CHEBI:57288"/>
        <dbReference type="EC" id="2.3.3.13"/>
    </reaction>
</comment>
<evidence type="ECO:0000313" key="15">
    <source>
        <dbReference type="Proteomes" id="UP000310016"/>
    </source>
</evidence>
<keyword evidence="14" id="KW-0012">Acyltransferase</keyword>
<feature type="domain" description="Pyruvate carboxyltransferase" evidence="13">
    <location>
        <begin position="88"/>
        <end position="350"/>
    </location>
</feature>
<keyword evidence="8 12" id="KW-0479">Metal-binding</keyword>
<dbReference type="InterPro" id="IPR036230">
    <property type="entry name" value="LeuA_allosteric_dom_sf"/>
</dbReference>
<dbReference type="NCBIfam" id="NF002087">
    <property type="entry name" value="PRK00915.1-4"/>
    <property type="match status" value="1"/>
</dbReference>
<reference evidence="14 15" key="1">
    <citation type="submission" date="2019-04" db="EMBL/GenBank/DDBJ databases">
        <title>Chitiniphilus eburnea sp. nov., a novel chitinolytic bacterium isolated from aquaculture sludge.</title>
        <authorList>
            <person name="Sheng M."/>
        </authorList>
    </citation>
    <scope>NUCLEOTIDE SEQUENCE [LARGE SCALE GENOMIC DNA]</scope>
    <source>
        <strain evidence="14 15">HX-2-15</strain>
    </source>
</reference>
<dbReference type="GO" id="GO:0009098">
    <property type="term" value="P:L-leucine biosynthetic process"/>
    <property type="evidence" value="ECO:0007669"/>
    <property type="project" value="UniProtKB-UniRule"/>
</dbReference>
<keyword evidence="10 12" id="KW-0100">Branched-chain amino acid biosynthesis</keyword>
<dbReference type="InterPro" id="IPR000891">
    <property type="entry name" value="PYR_CT"/>
</dbReference>
<comment type="caution">
    <text evidence="14">The sequence shown here is derived from an EMBL/GenBank/DDBJ whole genome shotgun (WGS) entry which is preliminary data.</text>
</comment>
<dbReference type="FunFam" id="1.10.238.260:FF:000001">
    <property type="entry name" value="2-isopropylmalate synthase"/>
    <property type="match status" value="1"/>
</dbReference>
<dbReference type="NCBIfam" id="NF002086">
    <property type="entry name" value="PRK00915.1-3"/>
    <property type="match status" value="1"/>
</dbReference>
<dbReference type="Gene3D" id="3.20.20.70">
    <property type="entry name" value="Aldolase class I"/>
    <property type="match status" value="1"/>
</dbReference>
<dbReference type="Pfam" id="PF08502">
    <property type="entry name" value="LeuA_dimer"/>
    <property type="match status" value="1"/>
</dbReference>
<gene>
    <name evidence="12" type="primary">leuA</name>
    <name evidence="14" type="ORF">FAZ21_13560</name>
</gene>
<keyword evidence="7 12" id="KW-0808">Transferase</keyword>
<accession>A0A4V5MQ95</accession>
<dbReference type="InterPro" id="IPR054691">
    <property type="entry name" value="LeuA/HCS_post-cat"/>
</dbReference>
<feature type="region of interest" description="Regulatory domain" evidence="12">
    <location>
        <begin position="476"/>
        <end position="598"/>
    </location>
</feature>
<dbReference type="SUPFAM" id="SSF110921">
    <property type="entry name" value="2-isopropylmalate synthase LeuA, allosteric (dimerisation) domain"/>
    <property type="match status" value="1"/>
</dbReference>
<dbReference type="SMART" id="SM00917">
    <property type="entry name" value="LeuA_dimer"/>
    <property type="match status" value="1"/>
</dbReference>
<evidence type="ECO:0000256" key="11">
    <source>
        <dbReference type="ARBA" id="ARBA00029993"/>
    </source>
</evidence>
<comment type="subunit">
    <text evidence="12">Homodimer.</text>
</comment>
<dbReference type="EC" id="2.3.3.13" evidence="3 12"/>
<dbReference type="GO" id="GO:0003852">
    <property type="term" value="F:2-isopropylmalate synthase activity"/>
    <property type="evidence" value="ECO:0007669"/>
    <property type="project" value="UniProtKB-UniRule"/>
</dbReference>
<feature type="binding site" evidence="12">
    <location>
        <position position="321"/>
    </location>
    <ligand>
        <name>Mn(2+)</name>
        <dbReference type="ChEBI" id="CHEBI:29035"/>
    </ligand>
</feature>
<dbReference type="PROSITE" id="PS00816">
    <property type="entry name" value="AIPM_HOMOCIT_SYNTH_2"/>
    <property type="match status" value="1"/>
</dbReference>
<dbReference type="GO" id="GO:0003985">
    <property type="term" value="F:acetyl-CoA C-acetyltransferase activity"/>
    <property type="evidence" value="ECO:0007669"/>
    <property type="project" value="UniProtKB-UniRule"/>
</dbReference>
<sequence>MQFDIDKLIADFGGPGPLTEALNQAFPQDPVSRAAIYKWRERGSLPLSQIDKLAQLAAARGRHFNIHAYRIGASAPITPGVNAMGDRLYIFDTTLRDGEQSPGASMTREEKIRIARQLEKLGVDIIEAGFAAASPGDADAIRAVAEAVRESTVCSLARANERDVRAAGEAIKPAARGRIHTFIATSPIHMEKKLRMSPEEVVEAAVRAVKIAGEYTADIEFSAEDALRSEIDFLAHIFGEVIKAGATTINVPDTVGYAVPQRTEAFFRELIARTPGGDRVIWSAHCHNDLGMAVANSLAAVLGGARQVECTINGLGERAGNAAMEEIVMAVKTRHDIFGVETRVESTQIVPASKLVSTITGYPVQPNKAIVGANAFAHESGIHQDGVLKHRETYEIMSAESVGWTANRLTLGKLSGRNAFKTKLTSLGIVLDSEESLNAAFARFKELADRKREIFDEDLHALVSDELVSGEQETYRLTSLKVVSETGEVPNATLVMAEEGAEKRAEADGDGPVDATFKAIESVVNSGAELLLYSVNAITEGTDSQGEVTVRLSKAGRVVNGQGADTDILVASAKAYISAVNKLTSKTFRMNPQVGEAI</sequence>
<dbReference type="UniPathway" id="UPA00048">
    <property type="reaction ID" value="UER00070"/>
</dbReference>
<proteinExistence type="inferred from homology"/>
<comment type="cofactor">
    <cofactor evidence="12">
        <name>Mn(2+)</name>
        <dbReference type="ChEBI" id="CHEBI:29035"/>
    </cofactor>
</comment>
<dbReference type="InterPro" id="IPR050073">
    <property type="entry name" value="2-IPM_HCS-like"/>
</dbReference>
<evidence type="ECO:0000256" key="3">
    <source>
        <dbReference type="ARBA" id="ARBA00012973"/>
    </source>
</evidence>
<dbReference type="NCBIfam" id="NF046037">
    <property type="entry name" value="carphisopro"/>
    <property type="match status" value="1"/>
</dbReference>
<dbReference type="InterPro" id="IPR005671">
    <property type="entry name" value="LeuA_bact_synth"/>
</dbReference>
<dbReference type="GO" id="GO:0005829">
    <property type="term" value="C:cytosol"/>
    <property type="evidence" value="ECO:0007669"/>
    <property type="project" value="TreeGrafter"/>
</dbReference>
<dbReference type="FunFam" id="3.20.20.70:FF:000010">
    <property type="entry name" value="2-isopropylmalate synthase"/>
    <property type="match status" value="1"/>
</dbReference>
<dbReference type="GO" id="GO:0030145">
    <property type="term" value="F:manganese ion binding"/>
    <property type="evidence" value="ECO:0007669"/>
    <property type="project" value="UniProtKB-UniRule"/>
</dbReference>
<dbReference type="Gene3D" id="1.10.238.260">
    <property type="match status" value="1"/>
</dbReference>
<dbReference type="InterPro" id="IPR013709">
    <property type="entry name" value="2-isopropylmalate_synth_dimer"/>
</dbReference>
<comment type="similarity">
    <text evidence="2 12">Belongs to the alpha-IPM synthase/homocitrate synthase family. LeuA type 1 subfamily.</text>
</comment>
<evidence type="ECO:0000256" key="7">
    <source>
        <dbReference type="ARBA" id="ARBA00022679"/>
    </source>
</evidence>
<feature type="binding site" evidence="12">
    <location>
        <position position="285"/>
    </location>
    <ligand>
        <name>Mn(2+)</name>
        <dbReference type="ChEBI" id="CHEBI:29035"/>
    </ligand>
</feature>
<protein>
    <recommendedName>
        <fullName evidence="4 12">2-isopropylmalate synthase</fullName>
        <ecNumber evidence="3 12">2.3.3.13</ecNumber>
    </recommendedName>
    <alternativeName>
        <fullName evidence="11 12">Alpha-IPM synthase</fullName>
    </alternativeName>
    <alternativeName>
        <fullName evidence="12">Alpha-isopropylmalate synthase</fullName>
    </alternativeName>
</protein>
<dbReference type="OrthoDB" id="9803573at2"/>
<evidence type="ECO:0000256" key="6">
    <source>
        <dbReference type="ARBA" id="ARBA00022605"/>
    </source>
</evidence>
<dbReference type="AlphaFoldDB" id="A0A4V5MQ95"/>
<organism evidence="14 15">
    <name type="scientific">Chitiniphilus eburneus</name>
    <dbReference type="NCBI Taxonomy" id="2571148"/>
    <lineage>
        <taxon>Bacteria</taxon>
        <taxon>Pseudomonadati</taxon>
        <taxon>Pseudomonadota</taxon>
        <taxon>Betaproteobacteria</taxon>
        <taxon>Neisseriales</taxon>
        <taxon>Chitinibacteraceae</taxon>
        <taxon>Chitiniphilus</taxon>
    </lineage>
</organism>
<name>A0A4V5MQ95_9NEIS</name>
<dbReference type="PROSITE" id="PS50991">
    <property type="entry name" value="PYR_CT"/>
    <property type="match status" value="1"/>
</dbReference>
<dbReference type="PANTHER" id="PTHR10277">
    <property type="entry name" value="HOMOCITRATE SYNTHASE-RELATED"/>
    <property type="match status" value="1"/>
</dbReference>
<comment type="function">
    <text evidence="12">Catalyzes the condensation of the acetyl group of acetyl-CoA with 3-methyl-2-oxobutanoate (2-ketoisovalerate) to form 3-carboxy-3-hydroxy-4-methylpentanoate (2-isopropylmalate).</text>
</comment>
<dbReference type="CDD" id="cd07940">
    <property type="entry name" value="DRE_TIM_IPMS"/>
    <property type="match status" value="1"/>
</dbReference>